<dbReference type="PROSITE" id="PS00109">
    <property type="entry name" value="PROTEIN_KINASE_TYR"/>
    <property type="match status" value="1"/>
</dbReference>
<keyword evidence="3 7" id="KW-0418">Kinase</keyword>
<feature type="region of interest" description="Disordered" evidence="5">
    <location>
        <begin position="510"/>
        <end position="631"/>
    </location>
</feature>
<dbReference type="AlphaFoldDB" id="A0A1I0LB09"/>
<dbReference type="InterPro" id="IPR008266">
    <property type="entry name" value="Tyr_kinase_AS"/>
</dbReference>
<dbReference type="Proteomes" id="UP000199181">
    <property type="component" value="Unassembled WGS sequence"/>
</dbReference>
<dbReference type="EMBL" id="FOIJ01000023">
    <property type="protein sequence ID" value="SEU37228.1"/>
    <property type="molecule type" value="Genomic_DNA"/>
</dbReference>
<dbReference type="Pfam" id="PF00069">
    <property type="entry name" value="Pkinase"/>
    <property type="match status" value="1"/>
</dbReference>
<evidence type="ECO:0000256" key="3">
    <source>
        <dbReference type="ARBA" id="ARBA00022777"/>
    </source>
</evidence>
<name>A0A1I0LB09_9BACT</name>
<sequence>MAIRAGSPGADPDRGRRIGKYEILTRLSVGGMAELFLAFTSGPGGFRKFVALKQILPDVKTDEFVKMFLDEARITAALTHANIGQVFDLGEEGGELYLAMDFLAGQNLDQLVKAADKKGEPLPPGFAARVIRDVCLALHYAHHFVDPTGRSVSVVHRDMSPRNVMVTYDGGVKVIDFGIAKAKGRLGRTAVGMVKGTGGYMSPEQVRGQELDGRSDLFCAGVLLHEMLCGQRLFNAPGDAAMMLQIVEGDLPSPRQVNPAVPEALSAVVMRALNREKPKRFSTGREMAKAIEAAIGPELFDEERLAALMQEFFSDKRDKTRALLEYASRDDARIKEAAGALRDEPGEPPAGTSARTTPRARVSPTPVPVRAGATPRPRKPVQELADPAATTVPPRGPRSRTPPPRRAAALPNTDVEQEPLTLPPVAQPTRVRPPRPASRGGQPAVASSQTPEAASAVPHQERAKPKWGVRLFWLAFLGILGGLLALEPVRAALRPGYESVVTKVKAELELGPPPSAPEQAPWPPPVRPPPPNPLAPKPEPEPTVVAEPLVDEPSSPAPPEEQGPTSDKPSPFKVPAKPGPVKVKQKTSPGKTAGLAETPQGPPREKTLEEQLKDEPDTTRDGTQEKHVQVVDTTSKAGMRKAGIGLLTLSTMPPAAVFDGNTPLGTTPLRKVPLQAGTYRLRIVDPDGQSRLFSAPVELAKERKYAIRVSDLPLYPD</sequence>
<keyword evidence="2" id="KW-0547">Nucleotide-binding</keyword>
<evidence type="ECO:0000259" key="6">
    <source>
        <dbReference type="PROSITE" id="PS50011"/>
    </source>
</evidence>
<evidence type="ECO:0000256" key="5">
    <source>
        <dbReference type="SAM" id="MobiDB-lite"/>
    </source>
</evidence>
<evidence type="ECO:0000313" key="8">
    <source>
        <dbReference type="Proteomes" id="UP000199181"/>
    </source>
</evidence>
<keyword evidence="8" id="KW-1185">Reference proteome</keyword>
<dbReference type="PANTHER" id="PTHR43289">
    <property type="entry name" value="MITOGEN-ACTIVATED PROTEIN KINASE KINASE KINASE 20-RELATED"/>
    <property type="match status" value="1"/>
</dbReference>
<feature type="compositionally biased region" description="Basic and acidic residues" evidence="5">
    <location>
        <begin position="603"/>
        <end position="629"/>
    </location>
</feature>
<keyword evidence="7" id="KW-0723">Serine/threonine-protein kinase</keyword>
<dbReference type="SUPFAM" id="SSF56112">
    <property type="entry name" value="Protein kinase-like (PK-like)"/>
    <property type="match status" value="1"/>
</dbReference>
<accession>A0A1I0LB09</accession>
<evidence type="ECO:0000256" key="4">
    <source>
        <dbReference type="ARBA" id="ARBA00022840"/>
    </source>
</evidence>
<dbReference type="CDD" id="cd14014">
    <property type="entry name" value="STKc_PknB_like"/>
    <property type="match status" value="1"/>
</dbReference>
<dbReference type="PROSITE" id="PS50011">
    <property type="entry name" value="PROTEIN_KINASE_DOM"/>
    <property type="match status" value="1"/>
</dbReference>
<proteinExistence type="predicted"/>
<keyword evidence="1" id="KW-0808">Transferase</keyword>
<protein>
    <submittedName>
        <fullName evidence="7">Serine/threonine protein kinase</fullName>
    </submittedName>
</protein>
<feature type="compositionally biased region" description="Pro residues" evidence="5">
    <location>
        <begin position="394"/>
        <end position="405"/>
    </location>
</feature>
<keyword evidence="4" id="KW-0067">ATP-binding</keyword>
<evidence type="ECO:0000256" key="1">
    <source>
        <dbReference type="ARBA" id="ARBA00022679"/>
    </source>
</evidence>
<evidence type="ECO:0000256" key="2">
    <source>
        <dbReference type="ARBA" id="ARBA00022741"/>
    </source>
</evidence>
<feature type="compositionally biased region" description="Pro residues" evidence="5">
    <location>
        <begin position="511"/>
        <end position="537"/>
    </location>
</feature>
<feature type="compositionally biased region" description="Low complexity" evidence="5">
    <location>
        <begin position="573"/>
        <end position="582"/>
    </location>
</feature>
<reference evidence="8" key="1">
    <citation type="submission" date="2016-10" db="EMBL/GenBank/DDBJ databases">
        <authorList>
            <person name="Varghese N."/>
            <person name="Submissions S."/>
        </authorList>
    </citation>
    <scope>NUCLEOTIDE SEQUENCE [LARGE SCALE GENOMIC DNA]</scope>
    <source>
        <strain evidence="8">DSM 16858</strain>
    </source>
</reference>
<feature type="domain" description="Protein kinase" evidence="6">
    <location>
        <begin position="21"/>
        <end position="295"/>
    </location>
</feature>
<dbReference type="InterPro" id="IPR011009">
    <property type="entry name" value="Kinase-like_dom_sf"/>
</dbReference>
<evidence type="ECO:0000313" key="7">
    <source>
        <dbReference type="EMBL" id="SEU37228.1"/>
    </source>
</evidence>
<dbReference type="Gene3D" id="1.10.510.10">
    <property type="entry name" value="Transferase(Phosphotransferase) domain 1"/>
    <property type="match status" value="1"/>
</dbReference>
<feature type="region of interest" description="Disordered" evidence="5">
    <location>
        <begin position="338"/>
        <end position="462"/>
    </location>
</feature>
<gene>
    <name evidence="7" type="ORF">SAMN05443639_12398</name>
</gene>
<dbReference type="GO" id="GO:0004674">
    <property type="term" value="F:protein serine/threonine kinase activity"/>
    <property type="evidence" value="ECO:0007669"/>
    <property type="project" value="UniProtKB-KW"/>
</dbReference>
<dbReference type="GO" id="GO:0005524">
    <property type="term" value="F:ATP binding"/>
    <property type="evidence" value="ECO:0007669"/>
    <property type="project" value="UniProtKB-KW"/>
</dbReference>
<organism evidence="7 8">
    <name type="scientific">Stigmatella erecta</name>
    <dbReference type="NCBI Taxonomy" id="83460"/>
    <lineage>
        <taxon>Bacteria</taxon>
        <taxon>Pseudomonadati</taxon>
        <taxon>Myxococcota</taxon>
        <taxon>Myxococcia</taxon>
        <taxon>Myxococcales</taxon>
        <taxon>Cystobacterineae</taxon>
        <taxon>Archangiaceae</taxon>
        <taxon>Stigmatella</taxon>
    </lineage>
</organism>
<dbReference type="InterPro" id="IPR000719">
    <property type="entry name" value="Prot_kinase_dom"/>
</dbReference>
<dbReference type="PANTHER" id="PTHR43289:SF6">
    <property type="entry name" value="SERINE_THREONINE-PROTEIN KINASE NEKL-3"/>
    <property type="match status" value="1"/>
</dbReference>
<dbReference type="Gene3D" id="3.30.200.20">
    <property type="entry name" value="Phosphorylase Kinase, domain 1"/>
    <property type="match status" value="1"/>
</dbReference>